<comment type="function">
    <text evidence="7">Catalyzes the methyl esterification of L-isoaspartyl residues in peptides and proteins that result from spontaneous decomposition of normal L-aspartyl and L-asparaginyl residues. It plays a role in the repair and/or degradation of damaged proteins.</text>
</comment>
<dbReference type="PROSITE" id="PS01279">
    <property type="entry name" value="PCMT"/>
    <property type="match status" value="1"/>
</dbReference>
<keyword evidence="5 7" id="KW-0808">Transferase</keyword>
<dbReference type="PANTHER" id="PTHR11579">
    <property type="entry name" value="PROTEIN-L-ISOASPARTATE O-METHYLTRANSFERASE"/>
    <property type="match status" value="1"/>
</dbReference>
<keyword evidence="4 7" id="KW-0489">Methyltransferase</keyword>
<dbReference type="SUPFAM" id="SSF53335">
    <property type="entry name" value="S-adenosyl-L-methionine-dependent methyltransferases"/>
    <property type="match status" value="1"/>
</dbReference>
<comment type="subcellular location">
    <subcellularLocation>
        <location evidence="1 7">Cytoplasm</location>
    </subcellularLocation>
</comment>
<keyword evidence="6 7" id="KW-0949">S-adenosyl-L-methionine</keyword>
<protein>
    <recommendedName>
        <fullName evidence="7">Protein-L-isoaspartate O-methyltransferase</fullName>
        <ecNumber evidence="7">2.1.1.77</ecNumber>
    </recommendedName>
    <alternativeName>
        <fullName evidence="7">L-isoaspartyl protein carboxyl methyltransferase</fullName>
    </alternativeName>
    <alternativeName>
        <fullName evidence="7">Protein L-isoaspartyl methyltransferase</fullName>
    </alternativeName>
    <alternativeName>
        <fullName evidence="7">Protein-beta-aspartate methyltransferase</fullName>
        <shortName evidence="7">PIMT</shortName>
    </alternativeName>
</protein>
<dbReference type="EMBL" id="FNYH01000002">
    <property type="protein sequence ID" value="SEI48066.1"/>
    <property type="molecule type" value="Genomic_DNA"/>
</dbReference>
<evidence type="ECO:0000256" key="6">
    <source>
        <dbReference type="ARBA" id="ARBA00022691"/>
    </source>
</evidence>
<dbReference type="HAMAP" id="MF_00090">
    <property type="entry name" value="PIMT"/>
    <property type="match status" value="1"/>
</dbReference>
<feature type="active site" evidence="7">
    <location>
        <position position="77"/>
    </location>
</feature>
<dbReference type="InterPro" id="IPR000682">
    <property type="entry name" value="PCMT"/>
</dbReference>
<organism evidence="8 9">
    <name type="scientific">Allopseudospirillum japonicum</name>
    <dbReference type="NCBI Taxonomy" id="64971"/>
    <lineage>
        <taxon>Bacteria</taxon>
        <taxon>Pseudomonadati</taxon>
        <taxon>Pseudomonadota</taxon>
        <taxon>Gammaproteobacteria</taxon>
        <taxon>Oceanospirillales</taxon>
        <taxon>Oceanospirillaceae</taxon>
        <taxon>Allopseudospirillum</taxon>
    </lineage>
</organism>
<dbReference type="NCBIfam" id="NF001453">
    <property type="entry name" value="PRK00312.1"/>
    <property type="match status" value="1"/>
</dbReference>
<accession>A0A1H6R102</accession>
<evidence type="ECO:0000313" key="9">
    <source>
        <dbReference type="Proteomes" id="UP000242999"/>
    </source>
</evidence>
<dbReference type="CDD" id="cd02440">
    <property type="entry name" value="AdoMet_MTases"/>
    <property type="match status" value="1"/>
</dbReference>
<evidence type="ECO:0000256" key="4">
    <source>
        <dbReference type="ARBA" id="ARBA00022603"/>
    </source>
</evidence>
<dbReference type="FunFam" id="3.40.50.150:FF:000010">
    <property type="entry name" value="Protein-L-isoaspartate O-methyltransferase"/>
    <property type="match status" value="1"/>
</dbReference>
<reference evidence="9" key="1">
    <citation type="submission" date="2016-10" db="EMBL/GenBank/DDBJ databases">
        <authorList>
            <person name="Varghese N."/>
            <person name="Submissions S."/>
        </authorList>
    </citation>
    <scope>NUCLEOTIDE SEQUENCE [LARGE SCALE GENOMIC DNA]</scope>
    <source>
        <strain evidence="9">DSM 7165</strain>
    </source>
</reference>
<dbReference type="GO" id="GO:0030091">
    <property type="term" value="P:protein repair"/>
    <property type="evidence" value="ECO:0007669"/>
    <property type="project" value="UniProtKB-UniRule"/>
</dbReference>
<dbReference type="AlphaFoldDB" id="A0A1H6R102"/>
<dbReference type="RefSeq" id="WP_177166775.1">
    <property type="nucleotide sequence ID" value="NZ_FNYH01000002.1"/>
</dbReference>
<evidence type="ECO:0000256" key="3">
    <source>
        <dbReference type="ARBA" id="ARBA00022490"/>
    </source>
</evidence>
<dbReference type="EC" id="2.1.1.77" evidence="7"/>
<proteinExistence type="inferred from homology"/>
<dbReference type="Pfam" id="PF01135">
    <property type="entry name" value="PCMT"/>
    <property type="match status" value="1"/>
</dbReference>
<dbReference type="GO" id="GO:0004719">
    <property type="term" value="F:protein-L-isoaspartate (D-aspartate) O-methyltransferase activity"/>
    <property type="evidence" value="ECO:0007669"/>
    <property type="project" value="UniProtKB-UniRule"/>
</dbReference>
<dbReference type="GO" id="GO:0005737">
    <property type="term" value="C:cytoplasm"/>
    <property type="evidence" value="ECO:0007669"/>
    <property type="project" value="UniProtKB-SubCell"/>
</dbReference>
<evidence type="ECO:0000256" key="2">
    <source>
        <dbReference type="ARBA" id="ARBA00005369"/>
    </source>
</evidence>
<dbReference type="GO" id="GO:0032259">
    <property type="term" value="P:methylation"/>
    <property type="evidence" value="ECO:0007669"/>
    <property type="project" value="UniProtKB-KW"/>
</dbReference>
<keyword evidence="3 7" id="KW-0963">Cytoplasm</keyword>
<name>A0A1H6R102_9GAMM</name>
<gene>
    <name evidence="7" type="primary">pcm</name>
    <name evidence="8" type="ORF">SAMN05421831_102273</name>
</gene>
<keyword evidence="9" id="KW-1185">Reference proteome</keyword>
<dbReference type="STRING" id="64971.SAMN05421831_102273"/>
<evidence type="ECO:0000313" key="8">
    <source>
        <dbReference type="EMBL" id="SEI48066.1"/>
    </source>
</evidence>
<sequence length="229" mass="25543">MVKFLHPLNDPLMSGIGMTSQRTRNRMVKRLQAMGISHPQVLEVMAKVPRHLFVDEALAHRAYEDTALPLGFGQTLSQPYTVARMTELVLAHQPRKVLEVGTGSGYQTYVLSCLIDQVLSIERLTPLHTRAQARLQALGLQQTHLRLGDGFAGWPQQAPFDAILVTAAPEYPPDALLKQLHPEGGVMLIPLGNEHQQSLYRLTRDQDQILHEEIEPVRFVPLLQGVVAS</sequence>
<evidence type="ECO:0000256" key="1">
    <source>
        <dbReference type="ARBA" id="ARBA00004496"/>
    </source>
</evidence>
<dbReference type="NCBIfam" id="TIGR00080">
    <property type="entry name" value="pimt"/>
    <property type="match status" value="1"/>
</dbReference>
<dbReference type="InterPro" id="IPR029063">
    <property type="entry name" value="SAM-dependent_MTases_sf"/>
</dbReference>
<evidence type="ECO:0000256" key="5">
    <source>
        <dbReference type="ARBA" id="ARBA00022679"/>
    </source>
</evidence>
<comment type="catalytic activity">
    <reaction evidence="7">
        <text>[protein]-L-isoaspartate + S-adenosyl-L-methionine = [protein]-L-isoaspartate alpha-methyl ester + S-adenosyl-L-homocysteine</text>
        <dbReference type="Rhea" id="RHEA:12705"/>
        <dbReference type="Rhea" id="RHEA-COMP:12143"/>
        <dbReference type="Rhea" id="RHEA-COMP:12144"/>
        <dbReference type="ChEBI" id="CHEBI:57856"/>
        <dbReference type="ChEBI" id="CHEBI:59789"/>
        <dbReference type="ChEBI" id="CHEBI:90596"/>
        <dbReference type="ChEBI" id="CHEBI:90598"/>
        <dbReference type="EC" id="2.1.1.77"/>
    </reaction>
</comment>
<dbReference type="Gene3D" id="3.40.50.150">
    <property type="entry name" value="Vaccinia Virus protein VP39"/>
    <property type="match status" value="1"/>
</dbReference>
<dbReference type="PANTHER" id="PTHR11579:SF0">
    <property type="entry name" value="PROTEIN-L-ISOASPARTATE(D-ASPARTATE) O-METHYLTRANSFERASE"/>
    <property type="match status" value="1"/>
</dbReference>
<comment type="similarity">
    <text evidence="2 7">Belongs to the methyltransferase superfamily. L-isoaspartyl/D-aspartyl protein methyltransferase family.</text>
</comment>
<evidence type="ECO:0000256" key="7">
    <source>
        <dbReference type="HAMAP-Rule" id="MF_00090"/>
    </source>
</evidence>
<dbReference type="Proteomes" id="UP000242999">
    <property type="component" value="Unassembled WGS sequence"/>
</dbReference>